<keyword evidence="9" id="KW-1185">Reference proteome</keyword>
<feature type="compositionally biased region" description="Low complexity" evidence="6">
    <location>
        <begin position="295"/>
        <end position="306"/>
    </location>
</feature>
<reference evidence="8 9" key="1">
    <citation type="journal article" date="2024" name="Nat. Commun.">
        <title>Phylogenomics reveals the evolutionary origins of lichenization in chlorophyte algae.</title>
        <authorList>
            <person name="Puginier C."/>
            <person name="Libourel C."/>
            <person name="Otte J."/>
            <person name="Skaloud P."/>
            <person name="Haon M."/>
            <person name="Grisel S."/>
            <person name="Petersen M."/>
            <person name="Berrin J.G."/>
            <person name="Delaux P.M."/>
            <person name="Dal Grande F."/>
            <person name="Keller J."/>
        </authorList>
    </citation>
    <scope>NUCLEOTIDE SEQUENCE [LARGE SCALE GENOMIC DNA]</scope>
    <source>
        <strain evidence="8 9">SAG 245.80</strain>
    </source>
</reference>
<comment type="caution">
    <text evidence="8">The sequence shown here is derived from an EMBL/GenBank/DDBJ whole genome shotgun (WGS) entry which is preliminary data.</text>
</comment>
<dbReference type="GO" id="GO:0008270">
    <property type="term" value="F:zinc ion binding"/>
    <property type="evidence" value="ECO:0007669"/>
    <property type="project" value="UniProtKB-KW"/>
</dbReference>
<feature type="region of interest" description="Disordered" evidence="6">
    <location>
        <begin position="411"/>
        <end position="430"/>
    </location>
</feature>
<dbReference type="InterPro" id="IPR051140">
    <property type="entry name" value="GATA_TF"/>
</dbReference>
<evidence type="ECO:0000313" key="8">
    <source>
        <dbReference type="EMBL" id="KAK9831381.1"/>
    </source>
</evidence>
<evidence type="ECO:0000256" key="1">
    <source>
        <dbReference type="ARBA" id="ARBA00005694"/>
    </source>
</evidence>
<organism evidence="8 9">
    <name type="scientific">Elliptochloris bilobata</name>
    <dbReference type="NCBI Taxonomy" id="381761"/>
    <lineage>
        <taxon>Eukaryota</taxon>
        <taxon>Viridiplantae</taxon>
        <taxon>Chlorophyta</taxon>
        <taxon>core chlorophytes</taxon>
        <taxon>Trebouxiophyceae</taxon>
        <taxon>Trebouxiophyceae incertae sedis</taxon>
        <taxon>Elliptochloris clade</taxon>
        <taxon>Elliptochloris</taxon>
    </lineage>
</organism>
<evidence type="ECO:0000313" key="9">
    <source>
        <dbReference type="Proteomes" id="UP001445335"/>
    </source>
</evidence>
<evidence type="ECO:0000256" key="2">
    <source>
        <dbReference type="ARBA" id="ARBA00022723"/>
    </source>
</evidence>
<dbReference type="CDD" id="cd00202">
    <property type="entry name" value="ZnF_GATA"/>
    <property type="match status" value="1"/>
</dbReference>
<gene>
    <name evidence="8" type="ORF">WJX81_007763</name>
</gene>
<feature type="domain" description="GATA-type" evidence="7">
    <location>
        <begin position="362"/>
        <end position="398"/>
    </location>
</feature>
<keyword evidence="2" id="KW-0479">Metal-binding</keyword>
<dbReference type="Proteomes" id="UP001445335">
    <property type="component" value="Unassembled WGS sequence"/>
</dbReference>
<dbReference type="AlphaFoldDB" id="A0AAW1RCZ6"/>
<evidence type="ECO:0000256" key="3">
    <source>
        <dbReference type="ARBA" id="ARBA00022771"/>
    </source>
</evidence>
<dbReference type="Pfam" id="PF00320">
    <property type="entry name" value="GATA"/>
    <property type="match status" value="1"/>
</dbReference>
<evidence type="ECO:0000256" key="4">
    <source>
        <dbReference type="ARBA" id="ARBA00022833"/>
    </source>
</evidence>
<dbReference type="SUPFAM" id="SSF57716">
    <property type="entry name" value="Glucocorticoid receptor-like (DNA-binding domain)"/>
    <property type="match status" value="1"/>
</dbReference>
<dbReference type="GO" id="GO:0006355">
    <property type="term" value="P:regulation of DNA-templated transcription"/>
    <property type="evidence" value="ECO:0007669"/>
    <property type="project" value="InterPro"/>
</dbReference>
<proteinExistence type="inferred from homology"/>
<dbReference type="GO" id="GO:0043565">
    <property type="term" value="F:sequence-specific DNA binding"/>
    <property type="evidence" value="ECO:0007669"/>
    <property type="project" value="InterPro"/>
</dbReference>
<dbReference type="Gene3D" id="3.30.50.10">
    <property type="entry name" value="Erythroid Transcription Factor GATA-1, subunit A"/>
    <property type="match status" value="1"/>
</dbReference>
<dbReference type="SMART" id="SM00401">
    <property type="entry name" value="ZnF_GATA"/>
    <property type="match status" value="1"/>
</dbReference>
<evidence type="ECO:0000259" key="7">
    <source>
        <dbReference type="PROSITE" id="PS50114"/>
    </source>
</evidence>
<dbReference type="EMBL" id="JALJOU010000047">
    <property type="protein sequence ID" value="KAK9831381.1"/>
    <property type="molecule type" value="Genomic_DNA"/>
</dbReference>
<evidence type="ECO:0000256" key="5">
    <source>
        <dbReference type="PROSITE-ProRule" id="PRU00094"/>
    </source>
</evidence>
<dbReference type="PANTHER" id="PTHR45658">
    <property type="entry name" value="GATA TRANSCRIPTION FACTOR"/>
    <property type="match status" value="1"/>
</dbReference>
<dbReference type="InterPro" id="IPR000679">
    <property type="entry name" value="Znf_GATA"/>
</dbReference>
<dbReference type="InterPro" id="IPR013088">
    <property type="entry name" value="Znf_NHR/GATA"/>
</dbReference>
<keyword evidence="3 5" id="KW-0863">Zinc-finger</keyword>
<protein>
    <recommendedName>
        <fullName evidence="7">GATA-type domain-containing protein</fullName>
    </recommendedName>
</protein>
<feature type="region of interest" description="Disordered" evidence="6">
    <location>
        <begin position="291"/>
        <end position="383"/>
    </location>
</feature>
<feature type="compositionally biased region" description="Low complexity" evidence="6">
    <location>
        <begin position="329"/>
        <end position="348"/>
    </location>
</feature>
<comment type="similarity">
    <text evidence="1">Belongs to the type IV zinc-finger family. Class A subfamily.</text>
</comment>
<sequence>MANAVGGLYRGDSWAFPAMGGPLLRTTSSGNYSSAVDLLSMERRLKAEGQFGEQSGEGLGKTGMDLHQSHSMPLPDGVSVTVDTVRAFPVSKKAASPAPVFSLAADARDGMPPPQPAAESRELFVAVLGEADFGHSGASPRHMVQLQGVGNLFGEVEHSARAPEAAEAPAAFLPDTPATDLFMNAVPFGHFFPEAAQTPRQSVPTPPLRGGPFHVQHSPGSPNNARGHGLHAAHSMPVMLVPSPHAAHRHEPALGQLHQRTASMPLPFGADQYAYAPVCTSLDMDSVTEHSLGPRQAGVRKAGARAAGRRRAGLAPGGDGEASGVTPREPSGSGSDSESEGSGECASGARKRKPKRRGGNKKGRRMTCRNCGTHQTPQWRCGPEGPRSLCNACGVRYKKGLPLVGWPGTLGIIRGQRPVPEDESSPSSSS</sequence>
<feature type="compositionally biased region" description="Basic residues" evidence="6">
    <location>
        <begin position="349"/>
        <end position="367"/>
    </location>
</feature>
<dbReference type="PROSITE" id="PS50114">
    <property type="entry name" value="GATA_ZN_FINGER_2"/>
    <property type="match status" value="1"/>
</dbReference>
<keyword evidence="4" id="KW-0862">Zinc</keyword>
<name>A0AAW1RCZ6_9CHLO</name>
<evidence type="ECO:0000256" key="6">
    <source>
        <dbReference type="SAM" id="MobiDB-lite"/>
    </source>
</evidence>
<accession>A0AAW1RCZ6</accession>